<comment type="caution">
    <text evidence="3">The sequence shown here is derived from an EMBL/GenBank/DDBJ whole genome shotgun (WGS) entry which is preliminary data.</text>
</comment>
<keyword evidence="4" id="KW-1185">Reference proteome</keyword>
<organism evidence="3 4">
    <name type="scientific">Actinoplanes flavus</name>
    <dbReference type="NCBI Taxonomy" id="2820290"/>
    <lineage>
        <taxon>Bacteria</taxon>
        <taxon>Bacillati</taxon>
        <taxon>Actinomycetota</taxon>
        <taxon>Actinomycetes</taxon>
        <taxon>Micromonosporales</taxon>
        <taxon>Micromonosporaceae</taxon>
        <taxon>Actinoplanes</taxon>
    </lineage>
</organism>
<evidence type="ECO:0000313" key="4">
    <source>
        <dbReference type="Proteomes" id="UP000679690"/>
    </source>
</evidence>
<keyword evidence="2" id="KW-0472">Membrane</keyword>
<sequence>MAGVIGFLAVQNLDDADKWASVFSAVVAVLGLVVSVVTMIGGRQGPGSGGHSLEHPDAEPELEALPAELNTHPPAAQTSYEQNVTAQNGGQAFGAQGPNSRVVVHQEPPTSDTDRKR</sequence>
<gene>
    <name evidence="3" type="ORF">J5X75_32315</name>
</gene>
<protein>
    <submittedName>
        <fullName evidence="3">Uncharacterized protein</fullName>
    </submittedName>
</protein>
<feature type="region of interest" description="Disordered" evidence="1">
    <location>
        <begin position="41"/>
        <end position="117"/>
    </location>
</feature>
<evidence type="ECO:0000256" key="2">
    <source>
        <dbReference type="SAM" id="Phobius"/>
    </source>
</evidence>
<name>A0ABS3UUF5_9ACTN</name>
<accession>A0ABS3UUF5</accession>
<evidence type="ECO:0000256" key="1">
    <source>
        <dbReference type="SAM" id="MobiDB-lite"/>
    </source>
</evidence>
<evidence type="ECO:0000313" key="3">
    <source>
        <dbReference type="EMBL" id="MBO3742200.1"/>
    </source>
</evidence>
<feature type="compositionally biased region" description="Low complexity" evidence="1">
    <location>
        <begin position="86"/>
        <end position="97"/>
    </location>
</feature>
<dbReference type="EMBL" id="JAGFNS010000026">
    <property type="protein sequence ID" value="MBO3742200.1"/>
    <property type="molecule type" value="Genomic_DNA"/>
</dbReference>
<reference evidence="3 4" key="1">
    <citation type="submission" date="2021-03" db="EMBL/GenBank/DDBJ databases">
        <title>Actinoplanes flavus sp. nov., a novel actinomycete isolated from Coconut Palm rhizosphere soil.</title>
        <authorList>
            <person name="Luo X."/>
        </authorList>
    </citation>
    <scope>NUCLEOTIDE SEQUENCE [LARGE SCALE GENOMIC DNA]</scope>
    <source>
        <strain evidence="3 4">NEAU-H7</strain>
    </source>
</reference>
<feature type="compositionally biased region" description="Polar residues" evidence="1">
    <location>
        <begin position="76"/>
        <end position="85"/>
    </location>
</feature>
<keyword evidence="2" id="KW-1133">Transmembrane helix</keyword>
<proteinExistence type="predicted"/>
<feature type="transmembrane region" description="Helical" evidence="2">
    <location>
        <begin position="20"/>
        <end position="41"/>
    </location>
</feature>
<dbReference type="Proteomes" id="UP000679690">
    <property type="component" value="Unassembled WGS sequence"/>
</dbReference>
<keyword evidence="2" id="KW-0812">Transmembrane</keyword>